<name>A0A1X2I898_9FUNG</name>
<evidence type="ECO:0000313" key="1">
    <source>
        <dbReference type="EMBL" id="ORZ11517.1"/>
    </source>
</evidence>
<dbReference type="Proteomes" id="UP000193560">
    <property type="component" value="Unassembled WGS sequence"/>
</dbReference>
<protein>
    <submittedName>
        <fullName evidence="1">Uncharacterized protein</fullName>
    </submittedName>
</protein>
<sequence length="301" mass="34744">MNEQYSSLMLFSLSSFSSNLVYLQMLPYIQPIDPPLGIPMIQAFVSECNGILQPVDDDPLHELNLHQYLLLSTCSIISRRYINYIKSSNDWPKIREEHSRPDYRWKFHNYYGQGVSSRVPHYVRLLNPSSNMPVSEGDYDRPPPTNAAASVYQKPHIDTTLDERNRLMTENIHNTGPTSDFLRPSTSPIFATSSEADFELRSSRVSSVPVDAGLSNVNERTARPRKPRPVDPLRLRKRIKVAVRALRTLNGKVTKFRNLPLNFQYRGMRLLELECEKMGVNTPVNLKDFLELYFNKKARRQ</sequence>
<evidence type="ECO:0000313" key="2">
    <source>
        <dbReference type="Proteomes" id="UP000193560"/>
    </source>
</evidence>
<organism evidence="1 2">
    <name type="scientific">Absidia repens</name>
    <dbReference type="NCBI Taxonomy" id="90262"/>
    <lineage>
        <taxon>Eukaryota</taxon>
        <taxon>Fungi</taxon>
        <taxon>Fungi incertae sedis</taxon>
        <taxon>Mucoromycota</taxon>
        <taxon>Mucoromycotina</taxon>
        <taxon>Mucoromycetes</taxon>
        <taxon>Mucorales</taxon>
        <taxon>Cunninghamellaceae</taxon>
        <taxon>Absidia</taxon>
    </lineage>
</organism>
<keyword evidence="2" id="KW-1185">Reference proteome</keyword>
<accession>A0A1X2I898</accession>
<comment type="caution">
    <text evidence="1">The sequence shown here is derived from an EMBL/GenBank/DDBJ whole genome shotgun (WGS) entry which is preliminary data.</text>
</comment>
<dbReference type="EMBL" id="MCGE01000021">
    <property type="protein sequence ID" value="ORZ11517.1"/>
    <property type="molecule type" value="Genomic_DNA"/>
</dbReference>
<reference evidence="1 2" key="1">
    <citation type="submission" date="2016-07" db="EMBL/GenBank/DDBJ databases">
        <title>Pervasive Adenine N6-methylation of Active Genes in Fungi.</title>
        <authorList>
            <consortium name="DOE Joint Genome Institute"/>
            <person name="Mondo S.J."/>
            <person name="Dannebaum R.O."/>
            <person name="Kuo R.C."/>
            <person name="Labutti K."/>
            <person name="Haridas S."/>
            <person name="Kuo A."/>
            <person name="Salamov A."/>
            <person name="Ahrendt S.R."/>
            <person name="Lipzen A."/>
            <person name="Sullivan W."/>
            <person name="Andreopoulos W.B."/>
            <person name="Clum A."/>
            <person name="Lindquist E."/>
            <person name="Daum C."/>
            <person name="Ramamoorthy G.K."/>
            <person name="Gryganskyi A."/>
            <person name="Culley D."/>
            <person name="Magnuson J.K."/>
            <person name="James T.Y."/>
            <person name="O'Malley M.A."/>
            <person name="Stajich J.E."/>
            <person name="Spatafora J.W."/>
            <person name="Visel A."/>
            <person name="Grigoriev I.V."/>
        </authorList>
    </citation>
    <scope>NUCLEOTIDE SEQUENCE [LARGE SCALE GENOMIC DNA]</scope>
    <source>
        <strain evidence="1 2">NRRL 1336</strain>
    </source>
</reference>
<dbReference type="AlphaFoldDB" id="A0A1X2I898"/>
<gene>
    <name evidence="1" type="ORF">BCR42DRAFT_395174</name>
</gene>
<proteinExistence type="predicted"/>